<gene>
    <name evidence="6" type="ORF">JL107_11010</name>
</gene>
<sequence>MSRTPPIRRSARSRADACGCVTPRNPTPSLRIAPPPTDNLLGGLWGGGEAHRSPPGADGAPPVDTVGSVTGAEKSPSPSDPDTRTDAQLAGDLVTGAGEMAARMLRAGLTVDEKTSISDVVSDADKAAEQWIVDELARVRPDDGVVGEEGAAAPGRRTWIIDPVDGTYNFVSGLPAWCSALGLVDGDELLLGAVYQQTTGELWVGGPGHPTTLNGVPVPPVQDAELATISIATYLHPARLAEDAVREPILAAIGGAASVRIIGSGSIELAAVSAGRLGVWFHLDTLSWDWLPGAALITAAGGVVDVFHHNGHRYHMAGPPTAVAQVKRAVLAVGS</sequence>
<dbReference type="Gene3D" id="3.40.190.80">
    <property type="match status" value="1"/>
</dbReference>
<reference evidence="6" key="1">
    <citation type="submission" date="2021-01" db="EMBL/GenBank/DDBJ databases">
        <title>KCTC 19127 draft genome.</title>
        <authorList>
            <person name="An D."/>
        </authorList>
    </citation>
    <scope>NUCLEOTIDE SEQUENCE</scope>
    <source>
        <strain evidence="6">KCTC 19127</strain>
    </source>
</reference>
<keyword evidence="7" id="KW-1185">Reference proteome</keyword>
<dbReference type="AlphaFoldDB" id="A0A938YJ78"/>
<evidence type="ECO:0000313" key="6">
    <source>
        <dbReference type="EMBL" id="MBM9476977.1"/>
    </source>
</evidence>
<feature type="binding site" evidence="4">
    <location>
        <position position="165"/>
    </location>
    <ligand>
        <name>Mg(2+)</name>
        <dbReference type="ChEBI" id="CHEBI:18420"/>
        <label>1</label>
        <note>catalytic</note>
    </ligand>
</feature>
<dbReference type="GO" id="GO:0046872">
    <property type="term" value="F:metal ion binding"/>
    <property type="evidence" value="ECO:0007669"/>
    <property type="project" value="UniProtKB-KW"/>
</dbReference>
<evidence type="ECO:0000256" key="2">
    <source>
        <dbReference type="ARBA" id="ARBA00022801"/>
    </source>
</evidence>
<name>A0A938YJ78_9ACTN</name>
<dbReference type="EMBL" id="JAERWL010000009">
    <property type="protein sequence ID" value="MBM9476977.1"/>
    <property type="molecule type" value="Genomic_DNA"/>
</dbReference>
<proteinExistence type="predicted"/>
<protein>
    <submittedName>
        <fullName evidence="6">Inositol monophosphatase</fullName>
    </submittedName>
</protein>
<dbReference type="Proteomes" id="UP000663801">
    <property type="component" value="Unassembled WGS sequence"/>
</dbReference>
<comment type="cofactor">
    <cofactor evidence="4">
        <name>Mg(2+)</name>
        <dbReference type="ChEBI" id="CHEBI:18420"/>
    </cofactor>
</comment>
<dbReference type="GO" id="GO:0007165">
    <property type="term" value="P:signal transduction"/>
    <property type="evidence" value="ECO:0007669"/>
    <property type="project" value="TreeGrafter"/>
</dbReference>
<feature type="binding site" evidence="4">
    <location>
        <position position="148"/>
    </location>
    <ligand>
        <name>Mg(2+)</name>
        <dbReference type="ChEBI" id="CHEBI:18420"/>
        <label>1</label>
        <note>catalytic</note>
    </ligand>
</feature>
<comment type="caution">
    <text evidence="6">The sequence shown here is derived from an EMBL/GenBank/DDBJ whole genome shotgun (WGS) entry which is preliminary data.</text>
</comment>
<dbReference type="InterPro" id="IPR020583">
    <property type="entry name" value="Inositol_monoP_metal-BS"/>
</dbReference>
<dbReference type="SUPFAM" id="SSF56655">
    <property type="entry name" value="Carbohydrate phosphatase"/>
    <property type="match status" value="1"/>
</dbReference>
<dbReference type="PANTHER" id="PTHR20854:SF4">
    <property type="entry name" value="INOSITOL-1-MONOPHOSPHATASE-RELATED"/>
    <property type="match status" value="1"/>
</dbReference>
<feature type="binding site" evidence="4">
    <location>
        <position position="289"/>
    </location>
    <ligand>
        <name>Mg(2+)</name>
        <dbReference type="ChEBI" id="CHEBI:18420"/>
        <label>1</label>
        <note>catalytic</note>
    </ligand>
</feature>
<evidence type="ECO:0000313" key="7">
    <source>
        <dbReference type="Proteomes" id="UP000663801"/>
    </source>
</evidence>
<dbReference type="PROSITE" id="PS00629">
    <property type="entry name" value="IMP_1"/>
    <property type="match status" value="1"/>
</dbReference>
<evidence type="ECO:0000256" key="1">
    <source>
        <dbReference type="ARBA" id="ARBA00022723"/>
    </source>
</evidence>
<dbReference type="Gene3D" id="3.30.540.10">
    <property type="entry name" value="Fructose-1,6-Bisphosphatase, subunit A, domain 1"/>
    <property type="match status" value="1"/>
</dbReference>
<organism evidence="6 7">
    <name type="scientific">Nakamurella flavida</name>
    <dbReference type="NCBI Taxonomy" id="363630"/>
    <lineage>
        <taxon>Bacteria</taxon>
        <taxon>Bacillati</taxon>
        <taxon>Actinomycetota</taxon>
        <taxon>Actinomycetes</taxon>
        <taxon>Nakamurellales</taxon>
        <taxon>Nakamurellaceae</taxon>
        <taxon>Nakamurella</taxon>
    </lineage>
</organism>
<feature type="binding site" evidence="4">
    <location>
        <position position="162"/>
    </location>
    <ligand>
        <name>Mg(2+)</name>
        <dbReference type="ChEBI" id="CHEBI:18420"/>
        <label>1</label>
        <note>catalytic</note>
    </ligand>
</feature>
<dbReference type="InterPro" id="IPR000760">
    <property type="entry name" value="Inositol_monophosphatase-like"/>
</dbReference>
<dbReference type="GO" id="GO:0008934">
    <property type="term" value="F:inositol monophosphate 1-phosphatase activity"/>
    <property type="evidence" value="ECO:0007669"/>
    <property type="project" value="TreeGrafter"/>
</dbReference>
<dbReference type="PRINTS" id="PR00377">
    <property type="entry name" value="IMPHPHTASES"/>
</dbReference>
<keyword evidence="3 4" id="KW-0460">Magnesium</keyword>
<dbReference type="PANTHER" id="PTHR20854">
    <property type="entry name" value="INOSITOL MONOPHOSPHATASE"/>
    <property type="match status" value="1"/>
</dbReference>
<accession>A0A938YJ78</accession>
<evidence type="ECO:0000256" key="5">
    <source>
        <dbReference type="SAM" id="MobiDB-lite"/>
    </source>
</evidence>
<dbReference type="Pfam" id="PF00459">
    <property type="entry name" value="Inositol_P"/>
    <property type="match status" value="1"/>
</dbReference>
<keyword evidence="2" id="KW-0378">Hydrolase</keyword>
<feature type="region of interest" description="Disordered" evidence="5">
    <location>
        <begin position="1"/>
        <end position="87"/>
    </location>
</feature>
<dbReference type="CDD" id="cd01637">
    <property type="entry name" value="IMPase_like"/>
    <property type="match status" value="1"/>
</dbReference>
<evidence type="ECO:0000256" key="3">
    <source>
        <dbReference type="ARBA" id="ARBA00022842"/>
    </source>
</evidence>
<evidence type="ECO:0000256" key="4">
    <source>
        <dbReference type="PIRSR" id="PIRSR600760-2"/>
    </source>
</evidence>
<keyword evidence="1 4" id="KW-0479">Metal-binding</keyword>
<dbReference type="GO" id="GO:0006020">
    <property type="term" value="P:inositol metabolic process"/>
    <property type="evidence" value="ECO:0007669"/>
    <property type="project" value="TreeGrafter"/>
</dbReference>